<evidence type="ECO:0000256" key="4">
    <source>
        <dbReference type="ARBA" id="ARBA00022989"/>
    </source>
</evidence>
<dbReference type="GO" id="GO:0010277">
    <property type="term" value="F:chlorophyllide a oxygenase activity"/>
    <property type="evidence" value="ECO:0007669"/>
    <property type="project" value="InterPro"/>
</dbReference>
<proteinExistence type="predicted"/>
<organism evidence="9 10">
    <name type="scientific">Coccomyxa subellipsoidea (strain C-169)</name>
    <name type="common">Green microalga</name>
    <dbReference type="NCBI Taxonomy" id="574566"/>
    <lineage>
        <taxon>Eukaryota</taxon>
        <taxon>Viridiplantae</taxon>
        <taxon>Chlorophyta</taxon>
        <taxon>core chlorophytes</taxon>
        <taxon>Trebouxiophyceae</taxon>
        <taxon>Trebouxiophyceae incertae sedis</taxon>
        <taxon>Coccomyxaceae</taxon>
        <taxon>Coccomyxa</taxon>
        <taxon>Coccomyxa subellipsoidea</taxon>
    </lineage>
</organism>
<feature type="domain" description="Pheophorbide a oxygenase" evidence="8">
    <location>
        <begin position="118"/>
        <end position="209"/>
    </location>
</feature>
<dbReference type="GeneID" id="17045352"/>
<feature type="transmembrane region" description="Helical" evidence="7">
    <location>
        <begin position="306"/>
        <end position="329"/>
    </location>
</feature>
<keyword evidence="6 7" id="KW-0472">Membrane</keyword>
<evidence type="ECO:0000313" key="9">
    <source>
        <dbReference type="EMBL" id="EIE27337.1"/>
    </source>
</evidence>
<keyword evidence="4 7" id="KW-1133">Transmembrane helix</keyword>
<keyword evidence="2 7" id="KW-0812">Transmembrane</keyword>
<evidence type="ECO:0000256" key="5">
    <source>
        <dbReference type="ARBA" id="ARBA00023002"/>
    </source>
</evidence>
<evidence type="ECO:0000313" key="10">
    <source>
        <dbReference type="Proteomes" id="UP000007264"/>
    </source>
</evidence>
<keyword evidence="10" id="KW-1185">Reference proteome</keyword>
<dbReference type="RefSeq" id="XP_005651881.1">
    <property type="nucleotide sequence ID" value="XM_005651824.1"/>
</dbReference>
<dbReference type="eggNOG" id="ENOG502QQ8U">
    <property type="taxonomic scope" value="Eukaryota"/>
</dbReference>
<evidence type="ECO:0000256" key="6">
    <source>
        <dbReference type="ARBA" id="ARBA00023136"/>
    </source>
</evidence>
<sequence length="348" mass="38369">MQSSRSCLQTYPAQVQQGLLWIWPESGADAWLEASATSPDTVPEMVDPSYAGSQGGFAFMENPASLAIMLVISKREDAAPMQMKLASDIDPQKGFVLEHGGYSKSQQKNNMKAKRYYVPPCTIRTHYTYESGREDMTTLYLVPVAPGVTRAYNKVVVKGVPNTSKKIFNFLAKNLLSSGFFHAFGHGLIDQDMNVLHSQERKVAQKQRGWRDYYLATQSDTGVSAFWRWLSTHAGGDVSFSDGVSADLPAQKSNEELLNHYERHTKYCPACQKAVRRLDQALAALLAAGGLAAAAAFLAVPASAGWQAFGVFIQGRILLGVLAVCLLYLRRPLQAFRQRFFSAEQVIG</sequence>
<comment type="subcellular location">
    <subcellularLocation>
        <location evidence="1">Membrane</location>
    </subcellularLocation>
</comment>
<dbReference type="Pfam" id="PF08417">
    <property type="entry name" value="PaO"/>
    <property type="match status" value="1"/>
</dbReference>
<dbReference type="InterPro" id="IPR013626">
    <property type="entry name" value="PaO"/>
</dbReference>
<reference evidence="9 10" key="1">
    <citation type="journal article" date="2012" name="Genome Biol.">
        <title>The genome of the polar eukaryotic microalga coccomyxa subellipsoidea reveals traits of cold adaptation.</title>
        <authorList>
            <person name="Blanc G."/>
            <person name="Agarkova I."/>
            <person name="Grimwood J."/>
            <person name="Kuo A."/>
            <person name="Brueggeman A."/>
            <person name="Dunigan D."/>
            <person name="Gurnon J."/>
            <person name="Ladunga I."/>
            <person name="Lindquist E."/>
            <person name="Lucas S."/>
            <person name="Pangilinan J."/>
            <person name="Proschold T."/>
            <person name="Salamov A."/>
            <person name="Schmutz J."/>
            <person name="Weeks D."/>
            <person name="Yamada T."/>
            <person name="Claverie J.M."/>
            <person name="Grigoriev I."/>
            <person name="Van Etten J."/>
            <person name="Lomsadze A."/>
            <person name="Borodovsky M."/>
        </authorList>
    </citation>
    <scope>NUCLEOTIDE SEQUENCE [LARGE SCALE GENOMIC DNA]</scope>
    <source>
        <strain evidence="9 10">C-169</strain>
    </source>
</reference>
<dbReference type="PANTHER" id="PTHR21266:SF32">
    <property type="entry name" value="CHOLESTEROL 7-DESATURASE NVD"/>
    <property type="match status" value="1"/>
</dbReference>
<dbReference type="InterPro" id="IPR050584">
    <property type="entry name" value="Cholesterol_7-desaturase"/>
</dbReference>
<dbReference type="PANTHER" id="PTHR21266">
    <property type="entry name" value="IRON-SULFUR DOMAIN CONTAINING PROTEIN"/>
    <property type="match status" value="1"/>
</dbReference>
<protein>
    <recommendedName>
        <fullName evidence="8">Pheophorbide a oxygenase domain-containing protein</fullName>
    </recommendedName>
</protein>
<dbReference type="OrthoDB" id="426882at2759"/>
<evidence type="ECO:0000259" key="8">
    <source>
        <dbReference type="Pfam" id="PF08417"/>
    </source>
</evidence>
<name>I0Z9L8_COCSC</name>
<comment type="caution">
    <text evidence="9">The sequence shown here is derived from an EMBL/GenBank/DDBJ whole genome shotgun (WGS) entry which is preliminary data.</text>
</comment>
<dbReference type="GO" id="GO:0016020">
    <property type="term" value="C:membrane"/>
    <property type="evidence" value="ECO:0007669"/>
    <property type="project" value="UniProtKB-SubCell"/>
</dbReference>
<accession>I0Z9L8</accession>
<keyword evidence="5" id="KW-0560">Oxidoreductase</keyword>
<keyword evidence="3" id="KW-0809">Transit peptide</keyword>
<evidence type="ECO:0000256" key="2">
    <source>
        <dbReference type="ARBA" id="ARBA00022692"/>
    </source>
</evidence>
<dbReference type="AlphaFoldDB" id="I0Z9L8"/>
<dbReference type="EMBL" id="AGSI01000001">
    <property type="protein sequence ID" value="EIE27337.1"/>
    <property type="molecule type" value="Genomic_DNA"/>
</dbReference>
<dbReference type="GO" id="GO:0005737">
    <property type="term" value="C:cytoplasm"/>
    <property type="evidence" value="ECO:0007669"/>
    <property type="project" value="TreeGrafter"/>
</dbReference>
<evidence type="ECO:0000256" key="1">
    <source>
        <dbReference type="ARBA" id="ARBA00004370"/>
    </source>
</evidence>
<feature type="transmembrane region" description="Helical" evidence="7">
    <location>
        <begin position="281"/>
        <end position="300"/>
    </location>
</feature>
<dbReference type="SUPFAM" id="SSF55961">
    <property type="entry name" value="Bet v1-like"/>
    <property type="match status" value="1"/>
</dbReference>
<evidence type="ECO:0000256" key="7">
    <source>
        <dbReference type="SAM" id="Phobius"/>
    </source>
</evidence>
<evidence type="ECO:0000256" key="3">
    <source>
        <dbReference type="ARBA" id="ARBA00022946"/>
    </source>
</evidence>
<gene>
    <name evidence="9" type="ORF">COCSUDRAFT_39040</name>
</gene>
<dbReference type="KEGG" id="csl:COCSUDRAFT_39040"/>
<dbReference type="Proteomes" id="UP000007264">
    <property type="component" value="Unassembled WGS sequence"/>
</dbReference>